<evidence type="ECO:0000256" key="2">
    <source>
        <dbReference type="ARBA" id="ARBA00022679"/>
    </source>
</evidence>
<dbReference type="Gene3D" id="3.20.20.70">
    <property type="entry name" value="Aldolase class I"/>
    <property type="match status" value="1"/>
</dbReference>
<reference evidence="5" key="1">
    <citation type="submission" date="2023-07" db="EMBL/GenBank/DDBJ databases">
        <title>Two novel species in the genus Flavivirga.</title>
        <authorList>
            <person name="Kwon K."/>
        </authorList>
    </citation>
    <scope>NUCLEOTIDE SEQUENCE</scope>
    <source>
        <strain evidence="5">KCTC 52353</strain>
    </source>
</reference>
<proteinExistence type="predicted"/>
<name>A0ABT8WBP5_9FLAO</name>
<evidence type="ECO:0000313" key="5">
    <source>
        <dbReference type="EMBL" id="MDO5970478.1"/>
    </source>
</evidence>
<dbReference type="EMBL" id="JAUOEK010000120">
    <property type="protein sequence ID" value="MDO5970478.1"/>
    <property type="molecule type" value="Genomic_DNA"/>
</dbReference>
<comment type="cofactor">
    <cofactor evidence="1">
        <name>Zn(2+)</name>
        <dbReference type="ChEBI" id="CHEBI:29105"/>
    </cofactor>
</comment>
<dbReference type="Pfam" id="PF05853">
    <property type="entry name" value="BKACE"/>
    <property type="match status" value="1"/>
</dbReference>
<keyword evidence="4" id="KW-0862">Zinc</keyword>
<dbReference type="InterPro" id="IPR013785">
    <property type="entry name" value="Aldolase_TIM"/>
</dbReference>
<accession>A0ABT8WBP5</accession>
<gene>
    <name evidence="5" type="ORF">Q4Q35_11740</name>
</gene>
<keyword evidence="2" id="KW-0808">Transferase</keyword>
<dbReference type="PANTHER" id="PTHR37418">
    <property type="entry name" value="3-KETO-5-AMINOHEXANOATE CLEAVAGE ENZYME-RELATED"/>
    <property type="match status" value="1"/>
</dbReference>
<keyword evidence="6" id="KW-1185">Reference proteome</keyword>
<dbReference type="PANTHER" id="PTHR37418:SF2">
    <property type="entry name" value="3-KETO-5-AMINOHEXANOATE CLEAVAGE ENZYME"/>
    <property type="match status" value="1"/>
</dbReference>
<dbReference type="InterPro" id="IPR008567">
    <property type="entry name" value="BKACE"/>
</dbReference>
<organism evidence="5 6">
    <name type="scientific">Flavivirga aquimarina</name>
    <dbReference type="NCBI Taxonomy" id="2027862"/>
    <lineage>
        <taxon>Bacteria</taxon>
        <taxon>Pseudomonadati</taxon>
        <taxon>Bacteroidota</taxon>
        <taxon>Flavobacteriia</taxon>
        <taxon>Flavobacteriales</taxon>
        <taxon>Flavobacteriaceae</taxon>
        <taxon>Flavivirga</taxon>
    </lineage>
</organism>
<evidence type="ECO:0000256" key="1">
    <source>
        <dbReference type="ARBA" id="ARBA00001947"/>
    </source>
</evidence>
<keyword evidence="3" id="KW-0479">Metal-binding</keyword>
<dbReference type="RefSeq" id="WP_303278166.1">
    <property type="nucleotide sequence ID" value="NZ_JAUOEK010000120.1"/>
</dbReference>
<sequence length="290" mass="32152">MNSNFILNFTPTGMIPTKEMSSYVPISVSEIVEDVHKAFEIGITMVHLHARDPKSGVPTYKKDIYAKIIEGIRKYAPELVLCVSLSGRNFGELDQRSDPLLLDGDLKPDMGSLTLSSLNFNKTASINAPDMITNLATIMQQKGIVPELEAFDIGMINYAKYLEKKELIKPPYYFNLLFGNIACSQANLLHTGVMINDLPKDSFFSLAGIGNAQLMMNSLSLAIGGGVRVGIEDNIWYDNARTKLATNSDLLKRIHVIANANDREVMTSKEFRLKMNLEPGNGKYGRKLSV</sequence>
<evidence type="ECO:0000256" key="3">
    <source>
        <dbReference type="ARBA" id="ARBA00022723"/>
    </source>
</evidence>
<protein>
    <submittedName>
        <fullName evidence="5">3-keto-5-aminohexanoate cleavage protein</fullName>
    </submittedName>
</protein>
<comment type="caution">
    <text evidence="5">The sequence shown here is derived from an EMBL/GenBank/DDBJ whole genome shotgun (WGS) entry which is preliminary data.</text>
</comment>
<evidence type="ECO:0000256" key="4">
    <source>
        <dbReference type="ARBA" id="ARBA00022833"/>
    </source>
</evidence>
<dbReference type="Proteomes" id="UP001176883">
    <property type="component" value="Unassembled WGS sequence"/>
</dbReference>
<evidence type="ECO:0000313" key="6">
    <source>
        <dbReference type="Proteomes" id="UP001176883"/>
    </source>
</evidence>